<reference evidence="1" key="1">
    <citation type="submission" date="2020-04" db="EMBL/GenBank/DDBJ databases">
        <authorList>
            <person name="Chiriac C."/>
            <person name="Salcher M."/>
            <person name="Ghai R."/>
            <person name="Kavagutti S V."/>
        </authorList>
    </citation>
    <scope>NUCLEOTIDE SEQUENCE</scope>
</reference>
<name>A0A6J5L2Q2_9CAUD</name>
<dbReference type="InterPro" id="IPR031856">
    <property type="entry name" value="YdaS_toxin-like"/>
</dbReference>
<dbReference type="Pfam" id="PF15943">
    <property type="entry name" value="YdaS_toxin"/>
    <property type="match status" value="1"/>
</dbReference>
<sequence>MSLQDWLEETRTSVSSFAAAVEVSRQTVHSWLTGTVPDGANLLKVQTATQGKVRPADFLPDAEGSDHAA</sequence>
<organism evidence="1">
    <name type="scientific">uncultured Caudovirales phage</name>
    <dbReference type="NCBI Taxonomy" id="2100421"/>
    <lineage>
        <taxon>Viruses</taxon>
        <taxon>Duplodnaviria</taxon>
        <taxon>Heunggongvirae</taxon>
        <taxon>Uroviricota</taxon>
        <taxon>Caudoviricetes</taxon>
        <taxon>Peduoviridae</taxon>
        <taxon>Maltschvirus</taxon>
        <taxon>Maltschvirus maltsch</taxon>
    </lineage>
</organism>
<evidence type="ECO:0000313" key="1">
    <source>
        <dbReference type="EMBL" id="CAB4128824.1"/>
    </source>
</evidence>
<accession>A0A6J5L2Q2</accession>
<dbReference type="GO" id="GO:0003677">
    <property type="term" value="F:DNA binding"/>
    <property type="evidence" value="ECO:0007669"/>
    <property type="project" value="InterPro"/>
</dbReference>
<dbReference type="InterPro" id="IPR010982">
    <property type="entry name" value="Lambda_DNA-bd_dom_sf"/>
</dbReference>
<proteinExistence type="predicted"/>
<dbReference type="SUPFAM" id="SSF47413">
    <property type="entry name" value="lambda repressor-like DNA-binding domains"/>
    <property type="match status" value="1"/>
</dbReference>
<dbReference type="Gene3D" id="1.10.260.40">
    <property type="entry name" value="lambda repressor-like DNA-binding domains"/>
    <property type="match status" value="1"/>
</dbReference>
<protein>
    <submittedName>
        <fullName evidence="1">Bacterial antitoxin YdaS</fullName>
    </submittedName>
</protein>
<gene>
    <name evidence="1" type="ORF">UFOVP114_86</name>
</gene>
<dbReference type="EMBL" id="LR796230">
    <property type="protein sequence ID" value="CAB4128824.1"/>
    <property type="molecule type" value="Genomic_DNA"/>
</dbReference>